<dbReference type="InterPro" id="IPR004557">
    <property type="entry name" value="PrmC-related"/>
</dbReference>
<dbReference type="PROSITE" id="PS00092">
    <property type="entry name" value="N6_MTASE"/>
    <property type="match status" value="1"/>
</dbReference>
<dbReference type="GO" id="GO:0005634">
    <property type="term" value="C:nucleus"/>
    <property type="evidence" value="ECO:0007669"/>
    <property type="project" value="UniProtKB-SubCell"/>
</dbReference>
<protein>
    <recommendedName>
        <fullName evidence="15">Methyltransferase HEMK2</fullName>
    </recommendedName>
    <alternativeName>
        <fullName evidence="14">HemK methyltransferase family member 2</fullName>
    </alternativeName>
    <alternativeName>
        <fullName evidence="12">Lysine N-methyltransferase 9</fullName>
    </alternativeName>
    <alternativeName>
        <fullName evidence="11">Methylarsonite methyltransferase N6AMT1</fullName>
    </alternativeName>
    <alternativeName>
        <fullName evidence="16">Methyltransferase N6AMT1</fullName>
    </alternativeName>
    <alternativeName>
        <fullName evidence="13">Protein N(5)-glutamine methyltransferase</fullName>
    </alternativeName>
</protein>
<comment type="function">
    <text evidence="9">Methyltransferase that can methylate proteins and, to a lower extent, arsenic. Catalytic subunit of a heterodimer with TRMT112, which monomethylates 'Lys-12' of histone H4 (H4K12me1), a modification present at the promoters of numerous genes encoding cell cycle regulators. Catalytic subunit of a heterodimer with TRMT112, which catalyzes N5-methylation of Glu residue of proteins with a Gly-Gln-Xaa-Xaa-Xaa-Arg motif. Methylates ETF1 on 'Gln-185'; ETF1 needs to be complexed to ERF3 in its GTP-bound form to be efficiently methylated. May also play a role in the modulation of arsenic-induced toxicity by mediating the conversion of monomethylarsonous acid (3+) into the less toxic dimethylarsonic acid. It however only plays a limited role in arsenic metabolism compared with AS3MT.</text>
</comment>
<dbReference type="InterPro" id="IPR029063">
    <property type="entry name" value="SAM-dependent_MTases_sf"/>
</dbReference>
<dbReference type="PANTHER" id="PTHR45875">
    <property type="entry name" value="METHYLTRANSFERASE N6AMT1"/>
    <property type="match status" value="1"/>
</dbReference>
<dbReference type="InterPro" id="IPR052190">
    <property type="entry name" value="Euk-Arch_PrmC-MTase"/>
</dbReference>
<evidence type="ECO:0000256" key="16">
    <source>
        <dbReference type="ARBA" id="ARBA00093667"/>
    </source>
</evidence>
<keyword evidence="4" id="KW-0808">Transferase</keyword>
<accession>A0A5K3END1</accession>
<dbReference type="GO" id="GO:0035657">
    <property type="term" value="C:eRF1 methyltransferase complex"/>
    <property type="evidence" value="ECO:0007669"/>
    <property type="project" value="TreeGrafter"/>
</dbReference>
<comment type="catalytic activity">
    <reaction evidence="8">
        <text>methylarsonous acid + S-adenosyl-L-methionine = dimethylarsinate + S-adenosyl-L-homocysteine + 2 H(+)</text>
        <dbReference type="Rhea" id="RHEA:11684"/>
        <dbReference type="ChEBI" id="CHEBI:15378"/>
        <dbReference type="ChEBI" id="CHEBI:16223"/>
        <dbReference type="ChEBI" id="CHEBI:17826"/>
        <dbReference type="ChEBI" id="CHEBI:57856"/>
        <dbReference type="ChEBI" id="CHEBI:59789"/>
    </reaction>
</comment>
<evidence type="ECO:0000256" key="2">
    <source>
        <dbReference type="ARBA" id="ARBA00006149"/>
    </source>
</evidence>
<evidence type="ECO:0000256" key="3">
    <source>
        <dbReference type="ARBA" id="ARBA00022603"/>
    </source>
</evidence>
<evidence type="ECO:0000256" key="9">
    <source>
        <dbReference type="ARBA" id="ARBA00053180"/>
    </source>
</evidence>
<sequence length="230" mass="25621">MLPTPVTDSLKFPEFVDVYSPAEDSFLFLDALEKDIHFIRTFVNPALSIEVGSGSGIISTFLSKIINQMCSFICIDISPQACMASKSVFSENSSRYPLDSVCADLLSTVRQTPGGLADILLFNPPYVPTDSSELASAKSSLTAAWAGGNHGREVIDRFIRQFAPIIAKSGVLYLLLVRENKPDEVIKLISDSSNGRFSKAICVLQRRCRNEHLYVYRFFDPSFYPHYDKD</sequence>
<evidence type="ECO:0000256" key="5">
    <source>
        <dbReference type="ARBA" id="ARBA00022691"/>
    </source>
</evidence>
<evidence type="ECO:0000256" key="4">
    <source>
        <dbReference type="ARBA" id="ARBA00022679"/>
    </source>
</evidence>
<comment type="catalytic activity">
    <reaction evidence="7">
        <text>L-lysyl-[histone] + S-adenosyl-L-methionine = N(6)-methyl-L-lysyl-[histone] + S-adenosyl-L-homocysteine + H(+)</text>
        <dbReference type="Rhea" id="RHEA:10024"/>
        <dbReference type="Rhea" id="RHEA-COMP:9845"/>
        <dbReference type="Rhea" id="RHEA-COMP:9846"/>
        <dbReference type="ChEBI" id="CHEBI:15378"/>
        <dbReference type="ChEBI" id="CHEBI:29969"/>
        <dbReference type="ChEBI" id="CHEBI:57856"/>
        <dbReference type="ChEBI" id="CHEBI:59789"/>
        <dbReference type="ChEBI" id="CHEBI:61929"/>
    </reaction>
    <physiologicalReaction direction="left-to-right" evidence="7">
        <dbReference type="Rhea" id="RHEA:10025"/>
    </physiologicalReaction>
</comment>
<dbReference type="GO" id="GO:0032259">
    <property type="term" value="P:methylation"/>
    <property type="evidence" value="ECO:0007669"/>
    <property type="project" value="UniProtKB-KW"/>
</dbReference>
<name>A0A5K3END1_MESCO</name>
<dbReference type="PANTHER" id="PTHR45875:SF1">
    <property type="entry name" value="METHYLTRANSFERASE N6AMT1"/>
    <property type="match status" value="1"/>
</dbReference>
<keyword evidence="6" id="KW-0539">Nucleus</keyword>
<dbReference type="AlphaFoldDB" id="A0A5K3END1"/>
<dbReference type="GO" id="GO:0003676">
    <property type="term" value="F:nucleic acid binding"/>
    <property type="evidence" value="ECO:0007669"/>
    <property type="project" value="InterPro"/>
</dbReference>
<reference evidence="17" key="1">
    <citation type="submission" date="2019-11" db="UniProtKB">
        <authorList>
            <consortium name="WormBaseParasite"/>
        </authorList>
    </citation>
    <scope>IDENTIFICATION</scope>
</reference>
<evidence type="ECO:0000256" key="6">
    <source>
        <dbReference type="ARBA" id="ARBA00023242"/>
    </source>
</evidence>
<proteinExistence type="inferred from homology"/>
<evidence type="ECO:0000256" key="15">
    <source>
        <dbReference type="ARBA" id="ARBA00093624"/>
    </source>
</evidence>
<organism evidence="17">
    <name type="scientific">Mesocestoides corti</name>
    <name type="common">Flatworm</name>
    <dbReference type="NCBI Taxonomy" id="53468"/>
    <lineage>
        <taxon>Eukaryota</taxon>
        <taxon>Metazoa</taxon>
        <taxon>Spiralia</taxon>
        <taxon>Lophotrochozoa</taxon>
        <taxon>Platyhelminthes</taxon>
        <taxon>Cestoda</taxon>
        <taxon>Eucestoda</taxon>
        <taxon>Cyclophyllidea</taxon>
        <taxon>Mesocestoididae</taxon>
        <taxon>Mesocestoides</taxon>
    </lineage>
</organism>
<keyword evidence="5" id="KW-0949">S-adenosyl-L-methionine</keyword>
<evidence type="ECO:0000256" key="12">
    <source>
        <dbReference type="ARBA" id="ARBA00076540"/>
    </source>
</evidence>
<comment type="similarity">
    <text evidence="2">Belongs to the eukaryotic/archaeal PrmC-related family.</text>
</comment>
<evidence type="ECO:0000256" key="13">
    <source>
        <dbReference type="ARBA" id="ARBA00080992"/>
    </source>
</evidence>
<dbReference type="SUPFAM" id="SSF53335">
    <property type="entry name" value="S-adenosyl-L-methionine-dependent methyltransferases"/>
    <property type="match status" value="1"/>
</dbReference>
<dbReference type="WBParaSite" id="MCU_001812-RA">
    <property type="protein sequence ID" value="MCU_001812-RA"/>
    <property type="gene ID" value="MCU_001812"/>
</dbReference>
<keyword evidence="3" id="KW-0489">Methyltransferase</keyword>
<comment type="subcellular location">
    <subcellularLocation>
        <location evidence="1">Nucleus</location>
    </subcellularLocation>
</comment>
<evidence type="ECO:0000256" key="8">
    <source>
        <dbReference type="ARBA" id="ARBA00050903"/>
    </source>
</evidence>
<evidence type="ECO:0000256" key="10">
    <source>
        <dbReference type="ARBA" id="ARBA00062344"/>
    </source>
</evidence>
<evidence type="ECO:0000256" key="1">
    <source>
        <dbReference type="ARBA" id="ARBA00004123"/>
    </source>
</evidence>
<evidence type="ECO:0000256" key="7">
    <source>
        <dbReference type="ARBA" id="ARBA00048619"/>
    </source>
</evidence>
<dbReference type="FunFam" id="3.40.50.150:FF:000077">
    <property type="entry name" value="HemK methyltransferase family member 2"/>
    <property type="match status" value="1"/>
</dbReference>
<comment type="subunit">
    <text evidence="10">Heterodimer; heterodimerization with TRMT112 is required for S-adenosyl-L-methionine-binding.</text>
</comment>
<evidence type="ECO:0000256" key="11">
    <source>
        <dbReference type="ARBA" id="ARBA00075330"/>
    </source>
</evidence>
<evidence type="ECO:0000256" key="14">
    <source>
        <dbReference type="ARBA" id="ARBA00083337"/>
    </source>
</evidence>
<dbReference type="GO" id="GO:0036009">
    <property type="term" value="F:protein-glutamine N-methyltransferase activity"/>
    <property type="evidence" value="ECO:0007669"/>
    <property type="project" value="UniProtKB-ARBA"/>
</dbReference>
<dbReference type="NCBIfam" id="TIGR00537">
    <property type="entry name" value="hemK_rel_arch"/>
    <property type="match status" value="1"/>
</dbReference>
<evidence type="ECO:0000313" key="17">
    <source>
        <dbReference type="WBParaSite" id="MCU_001812-RA"/>
    </source>
</evidence>
<dbReference type="Gene3D" id="3.40.50.150">
    <property type="entry name" value="Vaccinia Virus protein VP39"/>
    <property type="match status" value="1"/>
</dbReference>
<dbReference type="InterPro" id="IPR002052">
    <property type="entry name" value="DNA_methylase_N6_adenine_CS"/>
</dbReference>